<dbReference type="InterPro" id="IPR011335">
    <property type="entry name" value="Restrct_endonuc-II-like"/>
</dbReference>
<dbReference type="Pfam" id="PF05685">
    <property type="entry name" value="Uma2"/>
    <property type="match status" value="1"/>
</dbReference>
<accession>A0A853MI93</accession>
<dbReference type="PANTHER" id="PTHR35400:SF3">
    <property type="entry name" value="SLL1072 PROTEIN"/>
    <property type="match status" value="1"/>
</dbReference>
<protein>
    <recommendedName>
        <fullName evidence="1">Putative restriction endonuclease domain-containing protein</fullName>
    </recommendedName>
</protein>
<reference evidence="2 3" key="1">
    <citation type="submission" date="2016-05" db="EMBL/GenBank/DDBJ databases">
        <title>First complete genome of the cyanobacterium Cylindrospermopsis raciborskii CS505, containing a circular chromosome and a single extrachromosomal element.</title>
        <authorList>
            <person name="Fuentes J."/>
            <person name="Tamames J."/>
            <person name="Allen E."/>
            <person name="Plominski A."/>
            <person name="Vasquez M."/>
        </authorList>
    </citation>
    <scope>NUCLEOTIDE SEQUENCE [LARGE SCALE GENOMIC DNA]</scope>
    <source>
        <strain evidence="2 3">CS505</strain>
    </source>
</reference>
<proteinExistence type="predicted"/>
<dbReference type="InterPro" id="IPR008538">
    <property type="entry name" value="Uma2"/>
</dbReference>
<dbReference type="InterPro" id="IPR012296">
    <property type="entry name" value="Nuclease_put_TT1808"/>
</dbReference>
<dbReference type="Proteomes" id="UP000093903">
    <property type="component" value="Unassembled WGS sequence"/>
</dbReference>
<name>A0A853MI93_9CYAN</name>
<dbReference type="SUPFAM" id="SSF52980">
    <property type="entry name" value="Restriction endonuclease-like"/>
    <property type="match status" value="1"/>
</dbReference>
<dbReference type="Gene3D" id="3.90.1570.10">
    <property type="entry name" value="tt1808, chain A"/>
    <property type="match status" value="1"/>
</dbReference>
<evidence type="ECO:0000313" key="3">
    <source>
        <dbReference type="Proteomes" id="UP000093903"/>
    </source>
</evidence>
<evidence type="ECO:0000313" key="2">
    <source>
        <dbReference type="EMBL" id="OBU76976.1"/>
    </source>
</evidence>
<dbReference type="AlphaFoldDB" id="A0A853MI93"/>
<feature type="domain" description="Putative restriction endonuclease" evidence="1">
    <location>
        <begin position="27"/>
        <end position="196"/>
    </location>
</feature>
<dbReference type="EMBL" id="LYXA01000001">
    <property type="protein sequence ID" value="OBU76976.1"/>
    <property type="molecule type" value="Genomic_DNA"/>
</dbReference>
<comment type="caution">
    <text evidence="2">The sequence shown here is derived from an EMBL/GenBank/DDBJ whole genome shotgun (WGS) entry which is preliminary data.</text>
</comment>
<dbReference type="CDD" id="cd06260">
    <property type="entry name" value="DUF820-like"/>
    <property type="match status" value="1"/>
</dbReference>
<gene>
    <name evidence="2" type="ORF">A9P98_12210</name>
</gene>
<sequence length="238" mass="27225">MLTLGELTMINPIMPTLENGDRLNRFEFEKRCEKISPTQKVELINGVVYMAAALRYKGHGFPHSLIMGWLATYVAHTPGVELADNSTVRLDLDNEPQPDALLRIKSELGGQSRISEDDYIEGAPELIVEISGSTVSYDSHDKLNVYRRHGVKEYIVWRVYDQEIDWFYLHEGEYRRLKSDSLGLIESRLFPGLVLSTKSLIQTNLAEVLGELNKNLQSPKHQKFIENLLQKNLKQVIK</sequence>
<evidence type="ECO:0000259" key="1">
    <source>
        <dbReference type="Pfam" id="PF05685"/>
    </source>
</evidence>
<organism evidence="2 3">
    <name type="scientific">Cylindrospermopsis raciborskii CS-505</name>
    <dbReference type="NCBI Taxonomy" id="533240"/>
    <lineage>
        <taxon>Bacteria</taxon>
        <taxon>Bacillati</taxon>
        <taxon>Cyanobacteriota</taxon>
        <taxon>Cyanophyceae</taxon>
        <taxon>Nostocales</taxon>
        <taxon>Aphanizomenonaceae</taxon>
        <taxon>Cylindrospermopsis</taxon>
    </lineage>
</organism>
<dbReference type="PANTHER" id="PTHR35400">
    <property type="entry name" value="SLR1083 PROTEIN"/>
    <property type="match status" value="1"/>
</dbReference>